<proteinExistence type="predicted"/>
<dbReference type="AlphaFoldDB" id="A0A2U8GS57"/>
<organism evidence="8 9">
    <name type="scientific">Parazoarcus communis</name>
    <dbReference type="NCBI Taxonomy" id="41977"/>
    <lineage>
        <taxon>Bacteria</taxon>
        <taxon>Pseudomonadati</taxon>
        <taxon>Pseudomonadota</taxon>
        <taxon>Betaproteobacteria</taxon>
        <taxon>Rhodocyclales</taxon>
        <taxon>Zoogloeaceae</taxon>
        <taxon>Parazoarcus</taxon>
    </lineage>
</organism>
<keyword evidence="5" id="KW-0472">Membrane</keyword>
<feature type="signal peptide" evidence="6">
    <location>
        <begin position="1"/>
        <end position="27"/>
    </location>
</feature>
<dbReference type="InterPro" id="IPR033480">
    <property type="entry name" value="sCache_2"/>
</dbReference>
<feature type="domain" description="Single Cache" evidence="7">
    <location>
        <begin position="33"/>
        <end position="118"/>
    </location>
</feature>
<dbReference type="Pfam" id="PF17200">
    <property type="entry name" value="sCache_2"/>
    <property type="match status" value="2"/>
</dbReference>
<gene>
    <name evidence="8" type="ORF">CEW83_14625</name>
</gene>
<accession>A0A2U8GS57</accession>
<keyword evidence="6" id="KW-0732">Signal</keyword>
<evidence type="ECO:0000256" key="2">
    <source>
        <dbReference type="ARBA" id="ARBA00022475"/>
    </source>
</evidence>
<dbReference type="Proteomes" id="UP000244930">
    <property type="component" value="Chromosome"/>
</dbReference>
<evidence type="ECO:0000256" key="6">
    <source>
        <dbReference type="SAM" id="SignalP"/>
    </source>
</evidence>
<dbReference type="KEGG" id="acom:CEW83_14625"/>
<evidence type="ECO:0000256" key="3">
    <source>
        <dbReference type="ARBA" id="ARBA00022692"/>
    </source>
</evidence>
<feature type="domain" description="Single Cache" evidence="7">
    <location>
        <begin position="167"/>
        <end position="246"/>
    </location>
</feature>
<dbReference type="RefSeq" id="WP_108949999.1">
    <property type="nucleotide sequence ID" value="NZ_CP022187.1"/>
</dbReference>
<evidence type="ECO:0000259" key="7">
    <source>
        <dbReference type="SMART" id="SM01049"/>
    </source>
</evidence>
<evidence type="ECO:0000256" key="5">
    <source>
        <dbReference type="ARBA" id="ARBA00023136"/>
    </source>
</evidence>
<keyword evidence="4" id="KW-1133">Transmembrane helix</keyword>
<evidence type="ECO:0000256" key="1">
    <source>
        <dbReference type="ARBA" id="ARBA00004651"/>
    </source>
</evidence>
<keyword evidence="2" id="KW-1003">Cell membrane</keyword>
<evidence type="ECO:0000313" key="8">
    <source>
        <dbReference type="EMBL" id="AWI76298.1"/>
    </source>
</evidence>
<evidence type="ECO:0000313" key="9">
    <source>
        <dbReference type="Proteomes" id="UP000244930"/>
    </source>
</evidence>
<reference evidence="8 9" key="1">
    <citation type="submission" date="2017-06" db="EMBL/GenBank/DDBJ databases">
        <title>Azoarcus.</title>
        <authorList>
            <person name="Woo J.-H."/>
            <person name="Kim H.-S."/>
        </authorList>
    </citation>
    <scope>NUCLEOTIDE SEQUENCE [LARGE SCALE GENOMIC DNA]</scope>
    <source>
        <strain evidence="8 9">TSPY31</strain>
    </source>
</reference>
<protein>
    <recommendedName>
        <fullName evidence="7">Single Cache domain-containing protein</fullName>
    </recommendedName>
</protein>
<sequence>MLSNTRNALGLALLLALGGAAPMPAFAQAPTADTQRLSEQWDEKRATTLLDRAVAHIEAKGKDGVTDFSRQGSFVDGDLYVYALADDGRFLASGGSSAALIGSKVTEQTDAGGKAFFREILDLAAAKGSGRVEYRWLNPVQNREEPKVTLFRKVGDVIVAVGFYSPRASAAQARDLLDRAAEALAADASVALADFQRIGGKFTQDDLYVLVVNMEDGRFLAHGASPALIGRNGHDLRDPKGKAVITDMINIARRKGAGELDYVWRNPTTAKVESKHTYFRAVDGKLVGVGYYTR</sequence>
<keyword evidence="9" id="KW-1185">Reference proteome</keyword>
<dbReference type="EMBL" id="CP022187">
    <property type="protein sequence ID" value="AWI76298.1"/>
    <property type="molecule type" value="Genomic_DNA"/>
</dbReference>
<dbReference type="Gene3D" id="3.30.450.20">
    <property type="entry name" value="PAS domain"/>
    <property type="match status" value="2"/>
</dbReference>
<dbReference type="SMART" id="SM01049">
    <property type="entry name" value="Cache_2"/>
    <property type="match status" value="2"/>
</dbReference>
<comment type="subcellular location">
    <subcellularLocation>
        <location evidence="1">Cell membrane</location>
        <topology evidence="1">Multi-pass membrane protein</topology>
    </subcellularLocation>
</comment>
<keyword evidence="3" id="KW-0812">Transmembrane</keyword>
<evidence type="ECO:0000256" key="4">
    <source>
        <dbReference type="ARBA" id="ARBA00022989"/>
    </source>
</evidence>
<feature type="chain" id="PRO_5015884716" description="Single Cache domain-containing protein" evidence="6">
    <location>
        <begin position="28"/>
        <end position="294"/>
    </location>
</feature>
<name>A0A2U8GS57_9RHOO</name>
<dbReference type="GO" id="GO:0005886">
    <property type="term" value="C:plasma membrane"/>
    <property type="evidence" value="ECO:0007669"/>
    <property type="project" value="UniProtKB-SubCell"/>
</dbReference>